<keyword evidence="1" id="KW-0732">Signal</keyword>
<dbReference type="CDD" id="cd10976">
    <property type="entry name" value="CE4_CDA_like_3"/>
    <property type="match status" value="1"/>
</dbReference>
<evidence type="ECO:0000256" key="1">
    <source>
        <dbReference type="SAM" id="SignalP"/>
    </source>
</evidence>
<dbReference type="Gene3D" id="3.20.20.370">
    <property type="entry name" value="Glycoside hydrolase/deacetylase"/>
    <property type="match status" value="1"/>
</dbReference>
<name>A0A2P9HKB5_9HYPH</name>
<dbReference type="AlphaFoldDB" id="A0A2P9HKB5"/>
<dbReference type="SUPFAM" id="SSF88713">
    <property type="entry name" value="Glycoside hydrolase/deacetylase"/>
    <property type="match status" value="1"/>
</dbReference>
<evidence type="ECO:0000313" key="3">
    <source>
        <dbReference type="Proteomes" id="UP000246073"/>
    </source>
</evidence>
<reference evidence="3" key="1">
    <citation type="submission" date="2017-12" db="EMBL/GenBank/DDBJ databases">
        <authorList>
            <person name="Diaz M."/>
        </authorList>
    </citation>
    <scope>NUCLEOTIDE SEQUENCE [LARGE SCALE GENOMIC DNA]</scope>
    <source>
        <strain evidence="3">FI11154</strain>
    </source>
</reference>
<protein>
    <submittedName>
        <fullName evidence="2">Putative secreted protein</fullName>
    </submittedName>
</protein>
<proteinExistence type="predicted"/>
<dbReference type="Proteomes" id="UP000246073">
    <property type="component" value="Unassembled WGS sequence"/>
</dbReference>
<accession>A0A2P9HKB5</accession>
<dbReference type="PANTHER" id="PTHR45985">
    <property type="match status" value="1"/>
</dbReference>
<feature type="signal peptide" evidence="1">
    <location>
        <begin position="1"/>
        <end position="26"/>
    </location>
</feature>
<gene>
    <name evidence="2" type="ORF">OHAE_458</name>
</gene>
<dbReference type="EMBL" id="OOFM01000005">
    <property type="protein sequence ID" value="SPL64591.1"/>
    <property type="molecule type" value="Genomic_DNA"/>
</dbReference>
<dbReference type="InterPro" id="IPR052740">
    <property type="entry name" value="CE4"/>
</dbReference>
<dbReference type="GO" id="GO:0005975">
    <property type="term" value="P:carbohydrate metabolic process"/>
    <property type="evidence" value="ECO:0007669"/>
    <property type="project" value="InterPro"/>
</dbReference>
<dbReference type="PANTHER" id="PTHR45985:SF3">
    <property type="entry name" value="CHITIN DEACETYLASE-LIKE 4"/>
    <property type="match status" value="1"/>
</dbReference>
<sequence length="337" mass="37364">MAMRVFFPKTLLALSLSAAFCAPAGATSPETTASKTQYVLISFDGAHDNALWTRSRELAKKNNARFTYFLSCVFLMTRKDRASYQPPHKKAGASNVGFAQTRDEVVTRLGNIWQAHLEGNEIASHGCGHFDGTSWSTADWNKEIGAFRRIVADAYKNNGIEGEPEGWRNLALNGINGFRAPYLAASKPVQDALKANGFRYQASSVTRGPELPQIAGQFASFGLPLIPEGPSKRPIVGMDYNLYVRHSKAKETPDQSAAFEERAYKAFRAAFDKQYDGERIPLQLGFHFVLMNDGAYWRAMERLVSEVCTKADVKCTTYGDYLNSLDKNTGSTIQNRS</sequence>
<dbReference type="InterPro" id="IPR011330">
    <property type="entry name" value="Glyco_hydro/deAcase_b/a-brl"/>
</dbReference>
<organism evidence="2 3">
    <name type="scientific">Ochrobactrum soli</name>
    <dbReference type="NCBI Taxonomy" id="2448455"/>
    <lineage>
        <taxon>Bacteria</taxon>
        <taxon>Pseudomonadati</taxon>
        <taxon>Pseudomonadota</taxon>
        <taxon>Alphaproteobacteria</taxon>
        <taxon>Hyphomicrobiales</taxon>
        <taxon>Brucellaceae</taxon>
        <taxon>Brucella/Ochrobactrum group</taxon>
        <taxon>Ochrobactrum</taxon>
    </lineage>
</organism>
<feature type="chain" id="PRO_5015169488" evidence="1">
    <location>
        <begin position="27"/>
        <end position="337"/>
    </location>
</feature>
<evidence type="ECO:0000313" key="2">
    <source>
        <dbReference type="EMBL" id="SPL64591.1"/>
    </source>
</evidence>